<name>A0A6C0J1N5_9ZZZZ</name>
<accession>A0A6C0J1N5</accession>
<keyword evidence="1" id="KW-1133">Transmembrane helix</keyword>
<sequence length="282" mass="31685">MEGRKITVKDDPVDYAIYYPFPCTALPPVGLNIPDDGCQTVSIDPAPKNFAIRIEKRYRTGHIEPIYMDKIDFSQYGDASETTGTTLIDPRMIWAITHYMNSLLPLMKESRIVAIERQLAKNYKATRIYQHLLTYFIMVMPSFTHYCILIDLSTKLKGRILHAPKGLNHNGMKKWGIEKAIEILTLRQDQWSLEKIRSHRGKSQTKADDLADTVIQMEAWFILVGGISTQPPQALTIAPQPPPLIAPEWDGSARSGLQLETSGARPGVGSVQLEILPSSLIQ</sequence>
<organism evidence="2">
    <name type="scientific">viral metagenome</name>
    <dbReference type="NCBI Taxonomy" id="1070528"/>
    <lineage>
        <taxon>unclassified sequences</taxon>
        <taxon>metagenomes</taxon>
        <taxon>organismal metagenomes</taxon>
    </lineage>
</organism>
<keyword evidence="1" id="KW-0472">Membrane</keyword>
<dbReference type="SUPFAM" id="SSF53098">
    <property type="entry name" value="Ribonuclease H-like"/>
    <property type="match status" value="1"/>
</dbReference>
<evidence type="ECO:0000313" key="2">
    <source>
        <dbReference type="EMBL" id="QHT97867.1"/>
    </source>
</evidence>
<reference evidence="2" key="1">
    <citation type="journal article" date="2020" name="Nature">
        <title>Giant virus diversity and host interactions through global metagenomics.</title>
        <authorList>
            <person name="Schulz F."/>
            <person name="Roux S."/>
            <person name="Paez-Espino D."/>
            <person name="Jungbluth S."/>
            <person name="Walsh D.A."/>
            <person name="Denef V.J."/>
            <person name="McMahon K.D."/>
            <person name="Konstantinidis K.T."/>
            <person name="Eloe-Fadrosh E.A."/>
            <person name="Kyrpides N.C."/>
            <person name="Woyke T."/>
        </authorList>
    </citation>
    <scope>NUCLEOTIDE SEQUENCE</scope>
    <source>
        <strain evidence="2">GVMAG-M-3300025572-1</strain>
    </source>
</reference>
<dbReference type="InterPro" id="IPR012337">
    <property type="entry name" value="RNaseH-like_sf"/>
</dbReference>
<dbReference type="AlphaFoldDB" id="A0A6C0J1N5"/>
<evidence type="ECO:0000256" key="1">
    <source>
        <dbReference type="SAM" id="Phobius"/>
    </source>
</evidence>
<protein>
    <submittedName>
        <fullName evidence="2">Uncharacterized protein</fullName>
    </submittedName>
</protein>
<keyword evidence="1" id="KW-0812">Transmembrane</keyword>
<dbReference type="EMBL" id="MN740283">
    <property type="protein sequence ID" value="QHT97867.1"/>
    <property type="molecule type" value="Genomic_DNA"/>
</dbReference>
<feature type="transmembrane region" description="Helical" evidence="1">
    <location>
        <begin position="132"/>
        <end position="152"/>
    </location>
</feature>
<proteinExistence type="predicted"/>